<sequence length="311" mass="33918">MPFRVIAGTFQAVNYSPDGDSLRFRPNDPELLGSLSGPRARINRRGDVQLRIEAIDTLETHYSAAGGGTFGQPKDLARAARARLLEFAGITDVRWDRSDMNVVAARDGTAGHIVSRAVDKFGRPIAFVFAGDPPEQDGSDLFLDVARLRESYNHLALAEGLAYPTFYTGLFADLRDALTAATRQARAARLGIHDRDVTTAGFDATSLSAVTDEAVIMPKLFRRIVEHMVGLGTAVGFKDSLEASHEPVLDLATSNFTHFDSFVEQEPGSTRIRLTREPEQLVFDAMPQRPANHFAALLSDTPLLDGEPLPA</sequence>
<evidence type="ECO:0000313" key="2">
    <source>
        <dbReference type="Proteomes" id="UP000245629"/>
    </source>
</evidence>
<dbReference type="SUPFAM" id="SSF50199">
    <property type="entry name" value="Staphylococcal nuclease"/>
    <property type="match status" value="1"/>
</dbReference>
<evidence type="ECO:0000313" key="1">
    <source>
        <dbReference type="EMBL" id="AWK88444.1"/>
    </source>
</evidence>
<protein>
    <submittedName>
        <fullName evidence="1">Nuclease</fullName>
    </submittedName>
</protein>
<organism evidence="1 2">
    <name type="scientific">Azospirillum thermophilum</name>
    <dbReference type="NCBI Taxonomy" id="2202148"/>
    <lineage>
        <taxon>Bacteria</taxon>
        <taxon>Pseudomonadati</taxon>
        <taxon>Pseudomonadota</taxon>
        <taxon>Alphaproteobacteria</taxon>
        <taxon>Rhodospirillales</taxon>
        <taxon>Azospirillaceae</taxon>
        <taxon>Azospirillum</taxon>
    </lineage>
</organism>
<name>A0A2S2CV94_9PROT</name>
<dbReference type="Gene3D" id="2.40.50.90">
    <property type="match status" value="1"/>
</dbReference>
<dbReference type="OrthoDB" id="7065322at2"/>
<dbReference type="RefSeq" id="WP_109330728.1">
    <property type="nucleotide sequence ID" value="NZ_CP029354.1"/>
</dbReference>
<reference evidence="2" key="1">
    <citation type="submission" date="2018-05" db="EMBL/GenBank/DDBJ databases">
        <title>Azospirillum thermophila sp. nov., a novel isolated from hot spring.</title>
        <authorList>
            <person name="Zhao Z."/>
        </authorList>
    </citation>
    <scope>NUCLEOTIDE SEQUENCE [LARGE SCALE GENOMIC DNA]</scope>
    <source>
        <strain evidence="2">CFH 70021</strain>
    </source>
</reference>
<gene>
    <name evidence="1" type="ORF">DEW08_20440</name>
</gene>
<keyword evidence="2" id="KW-1185">Reference proteome</keyword>
<proteinExistence type="predicted"/>
<dbReference type="AlphaFoldDB" id="A0A2S2CV94"/>
<dbReference type="EMBL" id="CP029354">
    <property type="protein sequence ID" value="AWK88444.1"/>
    <property type="molecule type" value="Genomic_DNA"/>
</dbReference>
<dbReference type="Proteomes" id="UP000245629">
    <property type="component" value="Chromosome 3"/>
</dbReference>
<dbReference type="InterPro" id="IPR035437">
    <property type="entry name" value="SNase_OB-fold_sf"/>
</dbReference>
<dbReference type="KEGG" id="azz:DEW08_20440"/>
<accession>A0A2S2CV94</accession>